<feature type="transmembrane region" description="Helical" evidence="15">
    <location>
        <begin position="715"/>
        <end position="732"/>
    </location>
</feature>
<dbReference type="PROSITE" id="PS50222">
    <property type="entry name" value="EF_HAND_2"/>
    <property type="match status" value="1"/>
</dbReference>
<evidence type="ECO:0000256" key="15">
    <source>
        <dbReference type="SAM" id="Phobius"/>
    </source>
</evidence>
<keyword evidence="11 15" id="KW-1133">Transmembrane helix</keyword>
<keyword evidence="13 15" id="KW-0472">Membrane</keyword>
<evidence type="ECO:0000256" key="14">
    <source>
        <dbReference type="SAM" id="MobiDB-lite"/>
    </source>
</evidence>
<dbReference type="InterPro" id="IPR017927">
    <property type="entry name" value="FAD-bd_FR_type"/>
</dbReference>
<keyword evidence="3" id="KW-0597">Phosphoprotein</keyword>
<evidence type="ECO:0000256" key="6">
    <source>
        <dbReference type="ARBA" id="ARBA00022692"/>
    </source>
</evidence>
<feature type="compositionally biased region" description="Basic and acidic residues" evidence="14">
    <location>
        <begin position="34"/>
        <end position="47"/>
    </location>
</feature>
<feature type="compositionally biased region" description="Polar residues" evidence="14">
    <location>
        <begin position="1"/>
        <end position="33"/>
    </location>
</feature>
<dbReference type="SUPFAM" id="SSF47473">
    <property type="entry name" value="EF-hand"/>
    <property type="match status" value="1"/>
</dbReference>
<dbReference type="FunFam" id="1.10.238.10:FF:000049">
    <property type="entry name" value="Respiratory burst oxidase homolog A"/>
    <property type="match status" value="1"/>
</dbReference>
<keyword evidence="10" id="KW-0521">NADP</keyword>
<dbReference type="InterPro" id="IPR018247">
    <property type="entry name" value="EF_Hand_1_Ca_BS"/>
</dbReference>
<evidence type="ECO:0000256" key="12">
    <source>
        <dbReference type="ARBA" id="ARBA00023002"/>
    </source>
</evidence>
<feature type="domain" description="FAD-binding FR-type" evidence="17">
    <location>
        <begin position="589"/>
        <end position="709"/>
    </location>
</feature>
<evidence type="ECO:0000256" key="13">
    <source>
        <dbReference type="ARBA" id="ARBA00023136"/>
    </source>
</evidence>
<dbReference type="Pfam" id="PF01794">
    <property type="entry name" value="Ferric_reduct"/>
    <property type="match status" value="1"/>
</dbReference>
<keyword evidence="8" id="KW-0274">FAD</keyword>
<dbReference type="PANTHER" id="PTHR11972:SF64">
    <property type="entry name" value="RESPIRATORY BURST OXIDASE HOMOLOG PROTEIN B"/>
    <property type="match status" value="1"/>
</dbReference>
<dbReference type="InterPro" id="IPR011992">
    <property type="entry name" value="EF-hand-dom_pair"/>
</dbReference>
<reference evidence="18" key="1">
    <citation type="submission" date="2022-04" db="EMBL/GenBank/DDBJ databases">
        <title>Carnegiea gigantea Genome sequencing and assembly v2.</title>
        <authorList>
            <person name="Copetti D."/>
            <person name="Sanderson M.J."/>
            <person name="Burquez A."/>
            <person name="Wojciechowski M.F."/>
        </authorList>
    </citation>
    <scope>NUCLEOTIDE SEQUENCE</scope>
    <source>
        <strain evidence="18">SGP5-SGP5p</strain>
        <tissue evidence="18">Aerial part</tissue>
    </source>
</reference>
<dbReference type="Gene3D" id="1.10.238.10">
    <property type="entry name" value="EF-hand"/>
    <property type="match status" value="1"/>
</dbReference>
<keyword evidence="7" id="KW-0479">Metal-binding</keyword>
<dbReference type="GO" id="GO:0005886">
    <property type="term" value="C:plasma membrane"/>
    <property type="evidence" value="ECO:0007669"/>
    <property type="project" value="TreeGrafter"/>
</dbReference>
<evidence type="ECO:0000313" key="19">
    <source>
        <dbReference type="Proteomes" id="UP001153076"/>
    </source>
</evidence>
<dbReference type="Pfam" id="PF08414">
    <property type="entry name" value="NADPH_Ox"/>
    <property type="match status" value="1"/>
</dbReference>
<evidence type="ECO:0000256" key="2">
    <source>
        <dbReference type="ARBA" id="ARBA00007975"/>
    </source>
</evidence>
<dbReference type="InterPro" id="IPR013130">
    <property type="entry name" value="Fe3_Rdtase_TM_dom"/>
</dbReference>
<dbReference type="InterPro" id="IPR050369">
    <property type="entry name" value="RBOH/FRE"/>
</dbReference>
<dbReference type="SFLD" id="SFLDG01168">
    <property type="entry name" value="Ferric_reductase_subgroup_(FRE"/>
    <property type="match status" value="1"/>
</dbReference>
<keyword evidence="19" id="KW-1185">Reference proteome</keyword>
<gene>
    <name evidence="18" type="ORF">Cgig2_017014</name>
</gene>
<keyword evidence="5" id="KW-0285">Flavoprotein</keyword>
<evidence type="ECO:0000256" key="11">
    <source>
        <dbReference type="ARBA" id="ARBA00022989"/>
    </source>
</evidence>
<dbReference type="PANTHER" id="PTHR11972">
    <property type="entry name" value="NADPH OXIDASE"/>
    <property type="match status" value="1"/>
</dbReference>
<evidence type="ECO:0000256" key="4">
    <source>
        <dbReference type="ARBA" id="ARBA00022559"/>
    </source>
</evidence>
<keyword evidence="9" id="KW-0106">Calcium</keyword>
<feature type="region of interest" description="Disordered" evidence="14">
    <location>
        <begin position="1"/>
        <end position="47"/>
    </location>
</feature>
<evidence type="ECO:0000256" key="5">
    <source>
        <dbReference type="ARBA" id="ARBA00022630"/>
    </source>
</evidence>
<evidence type="ECO:0000256" key="9">
    <source>
        <dbReference type="ARBA" id="ARBA00022837"/>
    </source>
</evidence>
<feature type="transmembrane region" description="Helical" evidence="15">
    <location>
        <begin position="535"/>
        <end position="558"/>
    </location>
</feature>
<dbReference type="GO" id="GO:0004601">
    <property type="term" value="F:peroxidase activity"/>
    <property type="evidence" value="ECO:0007669"/>
    <property type="project" value="UniProtKB-KW"/>
</dbReference>
<keyword evidence="4" id="KW-0575">Peroxidase</keyword>
<dbReference type="GO" id="GO:0016174">
    <property type="term" value="F:NAD(P)H oxidase H2O2-forming activity"/>
    <property type="evidence" value="ECO:0007669"/>
    <property type="project" value="TreeGrafter"/>
</dbReference>
<dbReference type="Pfam" id="PF08022">
    <property type="entry name" value="FAD_binding_8"/>
    <property type="match status" value="1"/>
</dbReference>
<comment type="caution">
    <text evidence="18">The sequence shown here is derived from an EMBL/GenBank/DDBJ whole genome shotgun (WGS) entry which is preliminary data.</text>
</comment>
<dbReference type="GO" id="GO:0005509">
    <property type="term" value="F:calcium ion binding"/>
    <property type="evidence" value="ECO:0007669"/>
    <property type="project" value="InterPro"/>
</dbReference>
<feature type="domain" description="EF-hand" evidence="16">
    <location>
        <begin position="241"/>
        <end position="264"/>
    </location>
</feature>
<dbReference type="EMBL" id="JAKOGI010000117">
    <property type="protein sequence ID" value="KAJ8443531.1"/>
    <property type="molecule type" value="Genomic_DNA"/>
</dbReference>
<dbReference type="Gene3D" id="2.40.30.10">
    <property type="entry name" value="Translation factors"/>
    <property type="match status" value="1"/>
</dbReference>
<dbReference type="Pfam" id="PF08030">
    <property type="entry name" value="NAD_binding_6"/>
    <property type="match status" value="1"/>
</dbReference>
<comment type="similarity">
    <text evidence="2">Belongs to the RBOH (TC 5.B.1.3) family.</text>
</comment>
<sequence length="907" mass="103124">MSNNHDSGSEGGSSVRSQSRVTFSGPLTTTSYKGNRDSRNSARVNDDHNDDYVEITLDVRDDSVSVQDIKGPVDNQEAALLASQLERHRPSQGLTSQLSARLRQVSRELKRVTSSSREFKQLDRTKTTAARALKGLRFIERSVGAEGWADVEKRFDKLGVDGLLLRSRFGQCIGMNEKEFAGELFDALARRRGIVTGTITKAQLRDFWDQLSDQSFDARIQTFFDMYTYYFSLIALFYITVDKNADGRITEEEVREIISLSASANKLSTLQDHADEYAALIMEELDPDGLGYIELHNLEMLLLQAPAKSSGTVTDSRKLSQLLSQKLVPTKEPNPIKRAAKKFAYFVEDNWKRIWPILLWLGICAGLFTWKFIQYKNRYVFHVMGYCVSSAKGAAETLKFNMALILLPVCRNTITWLRSRTKLGMAVPFDDNINFHKVVAGGVAVGVAIHVICHLTCDFPRLLHASDEDYAPLGRYFGERRPPNYWWFVKGKEGWTGLVMVILMAIAFTLAQPWFRRNKVKLPKALKRLTGFNAFWYSHHLFVIVYALLLVHGWFLYLSKKWYKKTTWMYLAVPVILYACERLIRAFRAGYETVQILKVAVHPGNVLALQMTKPQGFKYTSGQYIFVNCADVSPFEWHPFSLTSAPGDDYLSVHIRTLGDWTSQLRSLFSKLCQPPMNADQSGLTGQGNSIPRMPRLKIDGPYGAPAQDYRKYDVLLLVGLGIGATPLISILKDVLYHIKQQKDIENGLIESPTGPPTNGISGPKRKPFQVKRAYFYWVTREQGSFEWFRSVMNEVAENDHDRVIELHNYCTSVYEEGDARSALITMLQSLHHAKNGLDIVSGSRVKTHFARPNWRNVFKHVAVNHTDKRVGVFYCGAPGLTQQLRHLSQDFSRKTSTKFDFHKENF</sequence>
<keyword evidence="12" id="KW-0560">Oxidoreductase</keyword>
<dbReference type="OrthoDB" id="167398at2759"/>
<dbReference type="PROSITE" id="PS51384">
    <property type="entry name" value="FAD_FR"/>
    <property type="match status" value="1"/>
</dbReference>
<dbReference type="InterPro" id="IPR002048">
    <property type="entry name" value="EF_hand_dom"/>
</dbReference>
<protein>
    <submittedName>
        <fullName evidence="18">Uncharacterized protein</fullName>
    </submittedName>
</protein>
<evidence type="ECO:0000256" key="1">
    <source>
        <dbReference type="ARBA" id="ARBA00004141"/>
    </source>
</evidence>
<dbReference type="Gene3D" id="3.40.50.80">
    <property type="entry name" value="Nucleotide-binding domain of ferredoxin-NADP reductase (FNR) module"/>
    <property type="match status" value="1"/>
</dbReference>
<evidence type="ECO:0000259" key="17">
    <source>
        <dbReference type="PROSITE" id="PS51384"/>
    </source>
</evidence>
<accession>A0A9Q1KFY5</accession>
<evidence type="ECO:0000256" key="3">
    <source>
        <dbReference type="ARBA" id="ARBA00022553"/>
    </source>
</evidence>
<feature type="transmembrane region" description="Helical" evidence="15">
    <location>
        <begin position="354"/>
        <end position="373"/>
    </location>
</feature>
<dbReference type="InterPro" id="IPR013121">
    <property type="entry name" value="Fe_red_NAD-bd_6"/>
</dbReference>
<dbReference type="Proteomes" id="UP001153076">
    <property type="component" value="Unassembled WGS sequence"/>
</dbReference>
<dbReference type="InterPro" id="IPR000778">
    <property type="entry name" value="Cyt_b245_heavy_chain"/>
</dbReference>
<dbReference type="CDD" id="cd06186">
    <property type="entry name" value="NOX_Duox_like_FAD_NADP"/>
    <property type="match status" value="1"/>
</dbReference>
<comment type="subcellular location">
    <subcellularLocation>
        <location evidence="1">Membrane</location>
        <topology evidence="1">Multi-pass membrane protein</topology>
    </subcellularLocation>
</comment>
<evidence type="ECO:0000256" key="7">
    <source>
        <dbReference type="ARBA" id="ARBA00022723"/>
    </source>
</evidence>
<dbReference type="PRINTS" id="PR00466">
    <property type="entry name" value="GP91PHOX"/>
</dbReference>
<name>A0A9Q1KFY5_9CARY</name>
<dbReference type="FunFam" id="2.40.30.10:FF:000019">
    <property type="entry name" value="Respiratory burst oxidase homolog A"/>
    <property type="match status" value="1"/>
</dbReference>
<dbReference type="SUPFAM" id="SSF63380">
    <property type="entry name" value="Riboflavin synthase domain-like"/>
    <property type="match status" value="1"/>
</dbReference>
<dbReference type="AlphaFoldDB" id="A0A9Q1KFY5"/>
<dbReference type="InterPro" id="IPR013112">
    <property type="entry name" value="FAD-bd_8"/>
</dbReference>
<organism evidence="18 19">
    <name type="scientific">Carnegiea gigantea</name>
    <dbReference type="NCBI Taxonomy" id="171969"/>
    <lineage>
        <taxon>Eukaryota</taxon>
        <taxon>Viridiplantae</taxon>
        <taxon>Streptophyta</taxon>
        <taxon>Embryophyta</taxon>
        <taxon>Tracheophyta</taxon>
        <taxon>Spermatophyta</taxon>
        <taxon>Magnoliopsida</taxon>
        <taxon>eudicotyledons</taxon>
        <taxon>Gunneridae</taxon>
        <taxon>Pentapetalae</taxon>
        <taxon>Caryophyllales</taxon>
        <taxon>Cactineae</taxon>
        <taxon>Cactaceae</taxon>
        <taxon>Cactoideae</taxon>
        <taxon>Echinocereeae</taxon>
        <taxon>Carnegiea</taxon>
    </lineage>
</organism>
<evidence type="ECO:0000256" key="8">
    <source>
        <dbReference type="ARBA" id="ARBA00022827"/>
    </source>
</evidence>
<dbReference type="SUPFAM" id="SSF52343">
    <property type="entry name" value="Ferredoxin reductase-like, C-terminal NADP-linked domain"/>
    <property type="match status" value="1"/>
</dbReference>
<dbReference type="InterPro" id="IPR017938">
    <property type="entry name" value="Riboflavin_synthase-like_b-brl"/>
</dbReference>
<keyword evidence="6 15" id="KW-0812">Transmembrane</keyword>
<feature type="transmembrane region" description="Helical" evidence="15">
    <location>
        <begin position="495"/>
        <end position="515"/>
    </location>
</feature>
<evidence type="ECO:0000313" key="18">
    <source>
        <dbReference type="EMBL" id="KAJ8443531.1"/>
    </source>
</evidence>
<proteinExistence type="inferred from homology"/>
<evidence type="ECO:0000256" key="10">
    <source>
        <dbReference type="ARBA" id="ARBA00022857"/>
    </source>
</evidence>
<dbReference type="SFLD" id="SFLDG01169">
    <property type="entry name" value="NADPH_oxidase_subgroup_(NOX)"/>
    <property type="match status" value="1"/>
</dbReference>
<dbReference type="InterPro" id="IPR039261">
    <property type="entry name" value="FNR_nucleotide-bd"/>
</dbReference>
<dbReference type="PROSITE" id="PS00018">
    <property type="entry name" value="EF_HAND_1"/>
    <property type="match status" value="1"/>
</dbReference>
<evidence type="ECO:0000259" key="16">
    <source>
        <dbReference type="PROSITE" id="PS50222"/>
    </source>
</evidence>
<dbReference type="FunFam" id="3.40.50.80:FF:000007">
    <property type="entry name" value="Respiratory burst oxidase protein A"/>
    <property type="match status" value="1"/>
</dbReference>
<dbReference type="InterPro" id="IPR013623">
    <property type="entry name" value="NADPH_Ox"/>
</dbReference>